<feature type="region of interest" description="Disordered" evidence="1">
    <location>
        <begin position="330"/>
        <end position="395"/>
    </location>
</feature>
<dbReference type="STRING" id="983644.G3JUN2"/>
<organism evidence="2 3">
    <name type="scientific">Cordyceps militaris (strain CM01)</name>
    <name type="common">Caterpillar fungus</name>
    <dbReference type="NCBI Taxonomy" id="983644"/>
    <lineage>
        <taxon>Eukaryota</taxon>
        <taxon>Fungi</taxon>
        <taxon>Dikarya</taxon>
        <taxon>Ascomycota</taxon>
        <taxon>Pezizomycotina</taxon>
        <taxon>Sordariomycetes</taxon>
        <taxon>Hypocreomycetidae</taxon>
        <taxon>Hypocreales</taxon>
        <taxon>Cordycipitaceae</taxon>
        <taxon>Cordyceps</taxon>
    </lineage>
</organism>
<dbReference type="KEGG" id="cmt:CCM_09454"/>
<feature type="region of interest" description="Disordered" evidence="1">
    <location>
        <begin position="205"/>
        <end position="318"/>
    </location>
</feature>
<dbReference type="eggNOG" id="ENOG502RYYT">
    <property type="taxonomic scope" value="Eukaryota"/>
</dbReference>
<dbReference type="AlphaFoldDB" id="G3JUN2"/>
<feature type="region of interest" description="Disordered" evidence="1">
    <location>
        <begin position="996"/>
        <end position="1140"/>
    </location>
</feature>
<feature type="compositionally biased region" description="Polar residues" evidence="1">
    <location>
        <begin position="794"/>
        <end position="812"/>
    </location>
</feature>
<dbReference type="GeneID" id="18171457"/>
<feature type="region of interest" description="Disordered" evidence="1">
    <location>
        <begin position="566"/>
        <end position="640"/>
    </location>
</feature>
<feature type="region of interest" description="Disordered" evidence="1">
    <location>
        <begin position="966"/>
        <end position="985"/>
    </location>
</feature>
<feature type="compositionally biased region" description="Basic and acidic residues" evidence="1">
    <location>
        <begin position="732"/>
        <end position="741"/>
    </location>
</feature>
<feature type="compositionally biased region" description="Basic and acidic residues" evidence="1">
    <location>
        <begin position="270"/>
        <end position="281"/>
    </location>
</feature>
<sequence length="1258" mass="134517">MHIGPLISGSVQIPLEHRNYLQWEHTTFLYSLRRLFDHISTTPPVCEAPQPPPYHTAMSLNGLDDPKVADAFQTAGAEPGGWFLLKYTRRDEVEILGTGAGGIAELRTSIEGYTQESPLYGYIKYRRRNVVLKYLPEDSSRLIQARVAVHFNFVCERFSPYDTIFEIDSATALTDTKLSAACSLHTASGSTASSTSSRKKRLVEIAEEDEDDQPASKRKSVTADALPPKTPVDPSWNRDPVTLNADLASSPEQSKFSAQDTAEPPTFVGVDERPSTSDSYDRSLSSSSSYPYGKPKVKLGPRPSLDVNVRPQTAGNFRPVSAIPAGYKLFGKGGKRTKSRESNILVSPQEEVPSMDFTVASEPDDASKENTDPALTLSNPETTLKPTKKISPEKARLKKAMQLREKKRLAAEKAAQEEDDAAVATDTVEAQVQAEAAGDAPADNEILAQPALGHPTVETPADEAVDLYVDANSTASLADQVSEATATDSHPASPGLADSETADSTKASSISEGTDETVVEKEEAGETTPQQKEADALAQVAALPEKDLRHMTTQDHIKATEAALFGSSDVDTDATEEPVAIPVPAFSTNNSDSPPVDKTAEPSPEEAKEEVKEAEQPAADKPADPSPAAQPSAHDLLAATRAAAEPCIGTPSVKVTHSPLATPALATSNEVITVAAEPAKENFAESKSESGNIAEVKTEPAEPAEPAEPVAPVAPVEPAEPVAPVAPAKPAEPAKEKRKGLVEPIQTTGIDNQVGANRPSTTAAVIAEEDTNLSITATPVTPVTPEGGLAALPPSTSTTPQPFAVRTVSNPVRGNLKPPSDVSQSSVRSMSSGAAYLHKINQQQTNANLSSKSNVGSSISQRIKALEMLSASSGSEIRPVSRERPQSTFFSVKKSEPLRAPSVVERASSLRMTAPPSRDGSDSSPETNRPQRGRSGSISNRLSMFQPSPDSTRGAPESISVTAKIVRDPDQHVNEPPRDVLGFNPLDLKQSPLFVSHQKPTQDSNTTSIEPPIDSLKDEGRRSSVNLVRTLRKDKRTISTEPVPAASPPPANGSFSPRMSFSSRRSTGKESEEAQSPDSNDTLSGGEDKSNDGKLSRASRFMRRLSNLSGARGKTILPPAIKSPLAHNEDQRLEASRPSTTGTSPWIVSYLGDVNVQFPDNLLWKRRNLCIDSQGFLVLSALPAPSSRAAQGTKRYHLSEFRPPYCPDVEVQELPNSVVLDFVEGTSLQLACEDRTGQVSVLNDLSDAHSKHAAQFGQ</sequence>
<reference evidence="2 3" key="1">
    <citation type="journal article" date="2011" name="Genome Biol.">
        <title>Genome sequence of the insect pathogenic fungus Cordyceps militaris, a valued traditional Chinese medicine.</title>
        <authorList>
            <person name="Zheng P."/>
            <person name="Xia Y."/>
            <person name="Xiao G."/>
            <person name="Xiong C."/>
            <person name="Hu X."/>
            <person name="Zhang S."/>
            <person name="Zheng H."/>
            <person name="Huang Y."/>
            <person name="Zhou Y."/>
            <person name="Wang S."/>
            <person name="Zhao G.P."/>
            <person name="Liu X."/>
            <person name="St Leger R.J."/>
            <person name="Wang C."/>
        </authorList>
    </citation>
    <scope>NUCLEOTIDE SEQUENCE [LARGE SCALE GENOMIC DNA]</scope>
    <source>
        <strain evidence="2 3">CM01</strain>
    </source>
</reference>
<dbReference type="InterPro" id="IPR029006">
    <property type="entry name" value="ADF-H/Gelsolin-like_dom_sf"/>
</dbReference>
<protein>
    <submittedName>
        <fullName evidence="2">GPI-anchored cell surface glycoprotein, putative</fullName>
    </submittedName>
</protein>
<keyword evidence="3" id="KW-1185">Reference proteome</keyword>
<feature type="compositionally biased region" description="Polar residues" evidence="1">
    <location>
        <begin position="1074"/>
        <end position="1083"/>
    </location>
</feature>
<feature type="region of interest" description="Disordered" evidence="1">
    <location>
        <begin position="479"/>
        <end position="544"/>
    </location>
</feature>
<accession>G3JUN2</accession>
<feature type="region of interest" description="Disordered" evidence="1">
    <location>
        <begin position="776"/>
        <end position="839"/>
    </location>
</feature>
<feature type="compositionally biased region" description="Low complexity" evidence="1">
    <location>
        <begin position="707"/>
        <end position="731"/>
    </location>
</feature>
<proteinExistence type="predicted"/>
<feature type="compositionally biased region" description="Polar residues" evidence="1">
    <location>
        <begin position="922"/>
        <end position="951"/>
    </location>
</feature>
<dbReference type="HOGENOM" id="CLU_004392_0_0_1"/>
<evidence type="ECO:0000313" key="2">
    <source>
        <dbReference type="EMBL" id="EGX87832.1"/>
    </source>
</evidence>
<feature type="region of interest" description="Disordered" evidence="1">
    <location>
        <begin position="681"/>
        <end position="757"/>
    </location>
</feature>
<evidence type="ECO:0000256" key="1">
    <source>
        <dbReference type="SAM" id="MobiDB-lite"/>
    </source>
</evidence>
<dbReference type="SUPFAM" id="SSF55753">
    <property type="entry name" value="Actin depolymerizing proteins"/>
    <property type="match status" value="1"/>
</dbReference>
<feature type="compositionally biased region" description="Low complexity" evidence="1">
    <location>
        <begin position="1054"/>
        <end position="1065"/>
    </location>
</feature>
<name>G3JUN2_CORMM</name>
<dbReference type="VEuPathDB" id="FungiDB:CCM_09454"/>
<dbReference type="InParanoid" id="G3JUN2"/>
<feature type="compositionally biased region" description="Basic and acidic residues" evidence="1">
    <location>
        <begin position="1086"/>
        <end position="1095"/>
    </location>
</feature>
<dbReference type="Gene3D" id="3.40.20.10">
    <property type="entry name" value="Severin"/>
    <property type="match status" value="1"/>
</dbReference>
<feature type="compositionally biased region" description="Polar residues" evidence="1">
    <location>
        <begin position="479"/>
        <end position="490"/>
    </location>
</feature>
<feature type="region of interest" description="Disordered" evidence="1">
    <location>
        <begin position="408"/>
        <end position="463"/>
    </location>
</feature>
<feature type="compositionally biased region" description="Polar residues" evidence="1">
    <location>
        <begin position="502"/>
        <end position="512"/>
    </location>
</feature>
<feature type="compositionally biased region" description="Polar residues" evidence="1">
    <location>
        <begin position="376"/>
        <end position="385"/>
    </location>
</feature>
<feature type="region of interest" description="Disordered" evidence="1">
    <location>
        <begin position="870"/>
        <end position="958"/>
    </location>
</feature>
<dbReference type="EMBL" id="JH126407">
    <property type="protein sequence ID" value="EGX87832.1"/>
    <property type="molecule type" value="Genomic_DNA"/>
</dbReference>
<dbReference type="OMA" id="GNTLQCA"/>
<evidence type="ECO:0000313" key="3">
    <source>
        <dbReference type="Proteomes" id="UP000001610"/>
    </source>
</evidence>
<feature type="compositionally biased region" description="Basic and acidic residues" evidence="1">
    <location>
        <begin position="966"/>
        <end position="978"/>
    </location>
</feature>
<dbReference type="Proteomes" id="UP000001610">
    <property type="component" value="Unassembled WGS sequence"/>
</dbReference>
<feature type="compositionally biased region" description="Low complexity" evidence="1">
    <location>
        <begin position="422"/>
        <end position="434"/>
    </location>
</feature>
<dbReference type="RefSeq" id="XP_006674651.1">
    <property type="nucleotide sequence ID" value="XM_006674588.1"/>
</dbReference>
<dbReference type="OrthoDB" id="74412at2759"/>
<feature type="compositionally biased region" description="Polar residues" evidence="1">
    <location>
        <begin position="998"/>
        <end position="1009"/>
    </location>
</feature>
<feature type="compositionally biased region" description="Polar residues" evidence="1">
    <location>
        <begin position="250"/>
        <end position="260"/>
    </location>
</feature>
<feature type="compositionally biased region" description="Low complexity" evidence="1">
    <location>
        <begin position="616"/>
        <end position="640"/>
    </location>
</feature>
<feature type="compositionally biased region" description="Polar residues" evidence="1">
    <location>
        <begin position="745"/>
        <end position="757"/>
    </location>
</feature>
<feature type="compositionally biased region" description="Basic and acidic residues" evidence="1">
    <location>
        <begin position="605"/>
        <end position="615"/>
    </location>
</feature>
<feature type="compositionally biased region" description="Low complexity" evidence="1">
    <location>
        <begin position="820"/>
        <end position="832"/>
    </location>
</feature>
<gene>
    <name evidence="2" type="ORF">CCM_09454</name>
</gene>